<dbReference type="EMBL" id="JBBNGJ010000001">
    <property type="protein sequence ID" value="MEQ2591776.1"/>
    <property type="molecule type" value="Genomic_DNA"/>
</dbReference>
<sequence length="105" mass="11266">MEHVPEGSKLSAAIGIENMVNSLSVGASGYVVDTFVAAMWCLLTTDNYRDCVLKAVNLGSDTDTTAAVAGKLAGIMYGLEGIPDEWLSKMKSMDMIDQELFSLLQ</sequence>
<evidence type="ECO:0000256" key="2">
    <source>
        <dbReference type="ARBA" id="ARBA00022801"/>
    </source>
</evidence>
<dbReference type="PANTHER" id="PTHR16222">
    <property type="entry name" value="ADP-RIBOSYLGLYCOHYDROLASE"/>
    <property type="match status" value="1"/>
</dbReference>
<dbReference type="InterPro" id="IPR036705">
    <property type="entry name" value="Ribosyl_crysJ1_sf"/>
</dbReference>
<dbReference type="Proteomes" id="UP001494672">
    <property type="component" value="Unassembled WGS sequence"/>
</dbReference>
<protein>
    <submittedName>
        <fullName evidence="3">ADP-ribosylglycohydrolase family protein</fullName>
    </submittedName>
</protein>
<dbReference type="RefSeq" id="WP_349092742.1">
    <property type="nucleotide sequence ID" value="NZ_JBBNGJ010000001.1"/>
</dbReference>
<dbReference type="SUPFAM" id="SSF101478">
    <property type="entry name" value="ADP-ribosylglycohydrolase"/>
    <property type="match status" value="1"/>
</dbReference>
<organism evidence="3 4">
    <name type="scientific">Coprococcus aceti</name>
    <dbReference type="NCBI Taxonomy" id="2981786"/>
    <lineage>
        <taxon>Bacteria</taxon>
        <taxon>Bacillati</taxon>
        <taxon>Bacillota</taxon>
        <taxon>Clostridia</taxon>
        <taxon>Lachnospirales</taxon>
        <taxon>Lachnospiraceae</taxon>
        <taxon>Coprococcus</taxon>
    </lineage>
</organism>
<dbReference type="PANTHER" id="PTHR16222:SF24">
    <property type="entry name" value="ADP-RIBOSYLHYDROLASE ARH3"/>
    <property type="match status" value="1"/>
</dbReference>
<evidence type="ECO:0000313" key="4">
    <source>
        <dbReference type="Proteomes" id="UP001494672"/>
    </source>
</evidence>
<accession>A0ABV1I6D7</accession>
<dbReference type="Pfam" id="PF03747">
    <property type="entry name" value="ADP_ribosyl_GH"/>
    <property type="match status" value="1"/>
</dbReference>
<proteinExistence type="inferred from homology"/>
<evidence type="ECO:0000256" key="1">
    <source>
        <dbReference type="ARBA" id="ARBA00010702"/>
    </source>
</evidence>
<dbReference type="Gene3D" id="1.10.4080.10">
    <property type="entry name" value="ADP-ribosylation/Crystallin J1"/>
    <property type="match status" value="1"/>
</dbReference>
<gene>
    <name evidence="3" type="ORF">AAAU18_02455</name>
</gene>
<dbReference type="InterPro" id="IPR005502">
    <property type="entry name" value="Ribosyl_crysJ1"/>
</dbReference>
<comment type="similarity">
    <text evidence="1">Belongs to the ADP-ribosylglycohydrolase family.</text>
</comment>
<reference evidence="3 4" key="1">
    <citation type="submission" date="2024-04" db="EMBL/GenBank/DDBJ databases">
        <title>Human intestinal bacterial collection.</title>
        <authorList>
            <person name="Pauvert C."/>
            <person name="Hitch T.C.A."/>
            <person name="Clavel T."/>
        </authorList>
    </citation>
    <scope>NUCLEOTIDE SEQUENCE [LARGE SCALE GENOMIC DNA]</scope>
    <source>
        <strain evidence="3 4">CLA-AA-H181</strain>
    </source>
</reference>
<keyword evidence="2" id="KW-0378">Hydrolase</keyword>
<comment type="caution">
    <text evidence="3">The sequence shown here is derived from an EMBL/GenBank/DDBJ whole genome shotgun (WGS) entry which is preliminary data.</text>
</comment>
<evidence type="ECO:0000313" key="3">
    <source>
        <dbReference type="EMBL" id="MEQ2591776.1"/>
    </source>
</evidence>
<dbReference type="InterPro" id="IPR050792">
    <property type="entry name" value="ADP-ribosylglycohydrolase"/>
</dbReference>
<keyword evidence="4" id="KW-1185">Reference proteome</keyword>
<name>A0ABV1I6D7_9FIRM</name>